<name>A0A382D9K5_9ZZZZ</name>
<reference evidence="2" key="1">
    <citation type="submission" date="2018-05" db="EMBL/GenBank/DDBJ databases">
        <authorList>
            <person name="Lanie J.A."/>
            <person name="Ng W.-L."/>
            <person name="Kazmierczak K.M."/>
            <person name="Andrzejewski T.M."/>
            <person name="Davidsen T.M."/>
            <person name="Wayne K.J."/>
            <person name="Tettelin H."/>
            <person name="Glass J.I."/>
            <person name="Rusch D."/>
            <person name="Podicherti R."/>
            <person name="Tsui H.-C.T."/>
            <person name="Winkler M.E."/>
        </authorList>
    </citation>
    <scope>NUCLEOTIDE SEQUENCE</scope>
</reference>
<feature type="domain" description="DSP-PTPase phosphatase fused to NAD+ Kinase" evidence="1">
    <location>
        <begin position="55"/>
        <end position="143"/>
    </location>
</feature>
<evidence type="ECO:0000259" key="1">
    <source>
        <dbReference type="Pfam" id="PF22741"/>
    </source>
</evidence>
<protein>
    <recommendedName>
        <fullName evidence="1">DSP-PTPase phosphatase fused to NAD+ Kinase domain-containing protein</fullName>
    </recommendedName>
</protein>
<dbReference type="SUPFAM" id="SSF52799">
    <property type="entry name" value="(Phosphotyrosine protein) phosphatases II"/>
    <property type="match status" value="1"/>
</dbReference>
<evidence type="ECO:0000313" key="2">
    <source>
        <dbReference type="EMBL" id="SVB34819.1"/>
    </source>
</evidence>
<proteinExistence type="predicted"/>
<dbReference type="EMBL" id="UINC01038184">
    <property type="protein sequence ID" value="SVB34819.1"/>
    <property type="molecule type" value="Genomic_DNA"/>
</dbReference>
<organism evidence="2">
    <name type="scientific">marine metagenome</name>
    <dbReference type="NCBI Taxonomy" id="408172"/>
    <lineage>
        <taxon>unclassified sequences</taxon>
        <taxon>metagenomes</taxon>
        <taxon>ecological metagenomes</taxon>
    </lineage>
</organism>
<dbReference type="InterPro" id="IPR029021">
    <property type="entry name" value="Prot-tyrosine_phosphatase-like"/>
</dbReference>
<dbReference type="Pfam" id="PF22741">
    <property type="entry name" value="PTP-NADK"/>
    <property type="match status" value="1"/>
</dbReference>
<dbReference type="InterPro" id="IPR055214">
    <property type="entry name" value="PTP-NADK"/>
</dbReference>
<sequence length="183" mass="19478">MNAFSRYALTGICIVLTSMPSFVLGQEFRGEQPPEADIQNSFDRSTYLDGITSLGQPSAAGLADLARAGNVAVIDLRGPDEERGLEERAAVEELGMEYVSLPITGTTNISYENAARLRQIIGEFNQPVAIHCASGNRVGALLALGAKLNGAEDGVALSIGRDNGLTSLESTVLQKLKEKQLIQ</sequence>
<gene>
    <name evidence="2" type="ORF">METZ01_LOCUS187673</name>
</gene>
<accession>A0A382D9K5</accession>
<dbReference type="AlphaFoldDB" id="A0A382D9K5"/>
<dbReference type="Gene3D" id="3.90.190.10">
    <property type="entry name" value="Protein tyrosine phosphatase superfamily"/>
    <property type="match status" value="1"/>
</dbReference>